<evidence type="ECO:0000256" key="5">
    <source>
        <dbReference type="SAM" id="MobiDB-lite"/>
    </source>
</evidence>
<dbReference type="Gene3D" id="3.30.40.10">
    <property type="entry name" value="Zinc/RING finger domain, C3HC4 (zinc finger)"/>
    <property type="match status" value="1"/>
</dbReference>
<dbReference type="OrthoDB" id="5396564at2759"/>
<dbReference type="AlphaFoldDB" id="A0A8H3FTX3"/>
<accession>A0A8H3FTX3</accession>
<organism evidence="7 8">
    <name type="scientific">Heterodermia speciosa</name>
    <dbReference type="NCBI Taxonomy" id="116794"/>
    <lineage>
        <taxon>Eukaryota</taxon>
        <taxon>Fungi</taxon>
        <taxon>Dikarya</taxon>
        <taxon>Ascomycota</taxon>
        <taxon>Pezizomycotina</taxon>
        <taxon>Lecanoromycetes</taxon>
        <taxon>OSLEUM clade</taxon>
        <taxon>Lecanoromycetidae</taxon>
        <taxon>Caliciales</taxon>
        <taxon>Physciaceae</taxon>
        <taxon>Heterodermia</taxon>
    </lineage>
</organism>
<keyword evidence="8" id="KW-1185">Reference proteome</keyword>
<evidence type="ECO:0000313" key="8">
    <source>
        <dbReference type="Proteomes" id="UP000664521"/>
    </source>
</evidence>
<keyword evidence="3" id="KW-0862">Zinc</keyword>
<sequence>MSQSTEDFVDSVYETQNTQHNPGPAPDGSVHFFPSLTVHPGNTETHGPNVGNGDSVASLPNWDPQGMNQHAGTTGASGSEGLQVSSVDLQSNPAQAYPNAMQVPVSTYNSGYTNDAIAATQASLAQFYGSLTVSNTGALSMNIPGHPTHTITPWTHFQAPVDQMTNLAMNGSEGTNNTSTLNQHAEASGPSGSNGIHGGDPAWASYMNNFTGFPGMDHSELIAAFNSGHTTTPQGFGPLSQLPTFNGPISTSFMGPALHPAMPPPLTPDQIAMLGNAGSMVNEAEAIIAHELALGRVFPRYPGPSREEAVRFVEGLHRVDLETLAQDDRDCGICRGPYTHPVSMNNARPENPVKLPCGHVFGEECILLSLSPKPQGWGHILCPLCRRRIEVPRL</sequence>
<proteinExistence type="predicted"/>
<evidence type="ECO:0000259" key="6">
    <source>
        <dbReference type="PROSITE" id="PS50089"/>
    </source>
</evidence>
<evidence type="ECO:0000313" key="7">
    <source>
        <dbReference type="EMBL" id="CAF9927261.1"/>
    </source>
</evidence>
<dbReference type="SMART" id="SM00184">
    <property type="entry name" value="RING"/>
    <property type="match status" value="1"/>
</dbReference>
<evidence type="ECO:0000256" key="3">
    <source>
        <dbReference type="ARBA" id="ARBA00022833"/>
    </source>
</evidence>
<keyword evidence="1" id="KW-0479">Metal-binding</keyword>
<feature type="compositionally biased region" description="Polar residues" evidence="5">
    <location>
        <begin position="169"/>
        <end position="194"/>
    </location>
</feature>
<gene>
    <name evidence="7" type="ORF">HETSPECPRED_006538</name>
</gene>
<evidence type="ECO:0000256" key="1">
    <source>
        <dbReference type="ARBA" id="ARBA00022723"/>
    </source>
</evidence>
<keyword evidence="2 4" id="KW-0863">Zinc-finger</keyword>
<dbReference type="EMBL" id="CAJPDS010000044">
    <property type="protein sequence ID" value="CAF9927261.1"/>
    <property type="molecule type" value="Genomic_DNA"/>
</dbReference>
<evidence type="ECO:0000256" key="2">
    <source>
        <dbReference type="ARBA" id="ARBA00022771"/>
    </source>
</evidence>
<evidence type="ECO:0000256" key="4">
    <source>
        <dbReference type="PROSITE-ProRule" id="PRU00175"/>
    </source>
</evidence>
<feature type="domain" description="RING-type" evidence="6">
    <location>
        <begin position="331"/>
        <end position="386"/>
    </location>
</feature>
<dbReference type="Pfam" id="PF13445">
    <property type="entry name" value="zf-RING_UBOX"/>
    <property type="match status" value="1"/>
</dbReference>
<dbReference type="GO" id="GO:0008270">
    <property type="term" value="F:zinc ion binding"/>
    <property type="evidence" value="ECO:0007669"/>
    <property type="project" value="UniProtKB-KW"/>
</dbReference>
<protein>
    <recommendedName>
        <fullName evidence="6">RING-type domain-containing protein</fullName>
    </recommendedName>
</protein>
<name>A0A8H3FTX3_9LECA</name>
<feature type="region of interest" description="Disordered" evidence="5">
    <location>
        <begin position="1"/>
        <end position="26"/>
    </location>
</feature>
<dbReference type="InterPro" id="IPR027370">
    <property type="entry name" value="Znf-RING_euk"/>
</dbReference>
<dbReference type="InterPro" id="IPR001841">
    <property type="entry name" value="Znf_RING"/>
</dbReference>
<dbReference type="PROSITE" id="PS50089">
    <property type="entry name" value="ZF_RING_2"/>
    <property type="match status" value="1"/>
</dbReference>
<dbReference type="InterPro" id="IPR013083">
    <property type="entry name" value="Znf_RING/FYVE/PHD"/>
</dbReference>
<dbReference type="SUPFAM" id="SSF57850">
    <property type="entry name" value="RING/U-box"/>
    <property type="match status" value="1"/>
</dbReference>
<dbReference type="Proteomes" id="UP000664521">
    <property type="component" value="Unassembled WGS sequence"/>
</dbReference>
<comment type="caution">
    <text evidence="7">The sequence shown here is derived from an EMBL/GenBank/DDBJ whole genome shotgun (WGS) entry which is preliminary data.</text>
</comment>
<reference evidence="7" key="1">
    <citation type="submission" date="2021-03" db="EMBL/GenBank/DDBJ databases">
        <authorList>
            <person name="Tagirdzhanova G."/>
        </authorList>
    </citation>
    <scope>NUCLEOTIDE SEQUENCE</scope>
</reference>
<feature type="region of interest" description="Disordered" evidence="5">
    <location>
        <begin position="169"/>
        <end position="196"/>
    </location>
</feature>